<dbReference type="Gene3D" id="2.120.10.80">
    <property type="entry name" value="Kelch-type beta propeller"/>
    <property type="match status" value="1"/>
</dbReference>
<reference evidence="3" key="1">
    <citation type="journal article" date="2023" name="Mol. Phylogenet. Evol.">
        <title>Genome-scale phylogeny and comparative genomics of the fungal order Sordariales.</title>
        <authorList>
            <person name="Hensen N."/>
            <person name="Bonometti L."/>
            <person name="Westerberg I."/>
            <person name="Brannstrom I.O."/>
            <person name="Guillou S."/>
            <person name="Cros-Aarteil S."/>
            <person name="Calhoun S."/>
            <person name="Haridas S."/>
            <person name="Kuo A."/>
            <person name="Mondo S."/>
            <person name="Pangilinan J."/>
            <person name="Riley R."/>
            <person name="LaButti K."/>
            <person name="Andreopoulos B."/>
            <person name="Lipzen A."/>
            <person name="Chen C."/>
            <person name="Yan M."/>
            <person name="Daum C."/>
            <person name="Ng V."/>
            <person name="Clum A."/>
            <person name="Steindorff A."/>
            <person name="Ohm R.A."/>
            <person name="Martin F."/>
            <person name="Silar P."/>
            <person name="Natvig D.O."/>
            <person name="Lalanne C."/>
            <person name="Gautier V."/>
            <person name="Ament-Velasquez S.L."/>
            <person name="Kruys A."/>
            <person name="Hutchinson M.I."/>
            <person name="Powell A.J."/>
            <person name="Barry K."/>
            <person name="Miller A.N."/>
            <person name="Grigoriev I.V."/>
            <person name="Debuchy R."/>
            <person name="Gladieux P."/>
            <person name="Hiltunen Thoren M."/>
            <person name="Johannesson H."/>
        </authorList>
    </citation>
    <scope>NUCLEOTIDE SEQUENCE</scope>
    <source>
        <strain evidence="3">CBS 314.62</strain>
    </source>
</reference>
<dbReference type="Proteomes" id="UP001270362">
    <property type="component" value="Unassembled WGS sequence"/>
</dbReference>
<sequence>MAEVAAGAIVAEQIVATGVEAGAAAAIASPTQPLKVSLSQLAASFPDDTAHALSRSHHSVTVIDNTAYIFGGQLSSGALCSPDIHAITLTSPPTHTHYPAFPFIDAATGQTYIPSPRTRHAACAHGTNILIHGGCDATGTPIPEPDTLWVFDTQTLQWSRLPTTTQLNTTLAPRYGHTLSSDASQSLLVLHGGRTGNATHTQLLTETETWLFDFATHAFTSLPPSPSPSLATALANRTLYTISRSDSPLSGTIHYLPLLNSTAEREKPDALAWQTVTYPTNPLIPGPRPRAGGALVPMHTGLGRSYLLYMFGCLDAATSDPAQTSDAQAEEVPHYSDIWALQLPSHGFTAAHAKDAIRDKLLPASVKSGEFSWAEVEIVPTEQAAHEGKVHPGPRGLFGAAAECLGGKGVVLWGGVNAKGEKEGDGWLLKLAYGAADDDRWE</sequence>
<evidence type="ECO:0000256" key="2">
    <source>
        <dbReference type="ARBA" id="ARBA00023004"/>
    </source>
</evidence>
<protein>
    <recommendedName>
        <fullName evidence="5">Galactose oxidase</fullName>
    </recommendedName>
</protein>
<organism evidence="3 4">
    <name type="scientific">Podospora appendiculata</name>
    <dbReference type="NCBI Taxonomy" id="314037"/>
    <lineage>
        <taxon>Eukaryota</taxon>
        <taxon>Fungi</taxon>
        <taxon>Dikarya</taxon>
        <taxon>Ascomycota</taxon>
        <taxon>Pezizomycotina</taxon>
        <taxon>Sordariomycetes</taxon>
        <taxon>Sordariomycetidae</taxon>
        <taxon>Sordariales</taxon>
        <taxon>Podosporaceae</taxon>
        <taxon>Podospora</taxon>
    </lineage>
</organism>
<comment type="caution">
    <text evidence="3">The sequence shown here is derived from an EMBL/GenBank/DDBJ whole genome shotgun (WGS) entry which is preliminary data.</text>
</comment>
<dbReference type="Pfam" id="PF24681">
    <property type="entry name" value="Kelch_KLHDC2_KLHL20_DRC7"/>
    <property type="match status" value="1"/>
</dbReference>
<evidence type="ECO:0000313" key="4">
    <source>
        <dbReference type="Proteomes" id="UP001270362"/>
    </source>
</evidence>
<keyword evidence="4" id="KW-1185">Reference proteome</keyword>
<keyword evidence="2" id="KW-0408">Iron</keyword>
<gene>
    <name evidence="3" type="ORF">B0T22DRAFT_424066</name>
</gene>
<evidence type="ECO:0000313" key="3">
    <source>
        <dbReference type="EMBL" id="KAK3690257.1"/>
    </source>
</evidence>
<keyword evidence="1" id="KW-0677">Repeat</keyword>
<dbReference type="PANTHER" id="PTHR47435">
    <property type="entry name" value="KELCH REPEAT PROTEIN (AFU_ORTHOLOGUE AFUA_5G12780)"/>
    <property type="match status" value="1"/>
</dbReference>
<dbReference type="AlphaFoldDB" id="A0AAE1CE59"/>
<evidence type="ECO:0000256" key="1">
    <source>
        <dbReference type="ARBA" id="ARBA00022737"/>
    </source>
</evidence>
<dbReference type="SUPFAM" id="SSF117281">
    <property type="entry name" value="Kelch motif"/>
    <property type="match status" value="1"/>
</dbReference>
<dbReference type="PANTHER" id="PTHR47435:SF10">
    <property type="entry name" value="TIP ELONGATION ABERRANT PROTEIN 3"/>
    <property type="match status" value="1"/>
</dbReference>
<reference evidence="3" key="2">
    <citation type="submission" date="2023-06" db="EMBL/GenBank/DDBJ databases">
        <authorList>
            <consortium name="Lawrence Berkeley National Laboratory"/>
            <person name="Haridas S."/>
            <person name="Hensen N."/>
            <person name="Bonometti L."/>
            <person name="Westerberg I."/>
            <person name="Brannstrom I.O."/>
            <person name="Guillou S."/>
            <person name="Cros-Aarteil S."/>
            <person name="Calhoun S."/>
            <person name="Kuo A."/>
            <person name="Mondo S."/>
            <person name="Pangilinan J."/>
            <person name="Riley R."/>
            <person name="Labutti K."/>
            <person name="Andreopoulos B."/>
            <person name="Lipzen A."/>
            <person name="Chen C."/>
            <person name="Yanf M."/>
            <person name="Daum C."/>
            <person name="Ng V."/>
            <person name="Clum A."/>
            <person name="Steindorff A."/>
            <person name="Ohm R."/>
            <person name="Martin F."/>
            <person name="Silar P."/>
            <person name="Natvig D."/>
            <person name="Lalanne C."/>
            <person name="Gautier V."/>
            <person name="Ament-Velasquez S.L."/>
            <person name="Kruys A."/>
            <person name="Hutchinson M.I."/>
            <person name="Powell A.J."/>
            <person name="Barry K."/>
            <person name="Miller A.N."/>
            <person name="Grigoriev I.V."/>
            <person name="Debuchy R."/>
            <person name="Gladieux P."/>
            <person name="Thoren M.H."/>
            <person name="Johannesson H."/>
        </authorList>
    </citation>
    <scope>NUCLEOTIDE SEQUENCE</scope>
    <source>
        <strain evidence="3">CBS 314.62</strain>
    </source>
</reference>
<dbReference type="EMBL" id="JAULSO010000002">
    <property type="protein sequence ID" value="KAK3690257.1"/>
    <property type="molecule type" value="Genomic_DNA"/>
</dbReference>
<name>A0AAE1CE59_9PEZI</name>
<evidence type="ECO:0008006" key="5">
    <source>
        <dbReference type="Google" id="ProtNLM"/>
    </source>
</evidence>
<dbReference type="GO" id="GO:0019760">
    <property type="term" value="P:glucosinolate metabolic process"/>
    <property type="evidence" value="ECO:0007669"/>
    <property type="project" value="UniProtKB-ARBA"/>
</dbReference>
<accession>A0AAE1CE59</accession>
<dbReference type="InterPro" id="IPR015915">
    <property type="entry name" value="Kelch-typ_b-propeller"/>
</dbReference>
<proteinExistence type="predicted"/>